<dbReference type="GO" id="GO:0046653">
    <property type="term" value="P:tetrahydrofolate metabolic process"/>
    <property type="evidence" value="ECO:0007669"/>
    <property type="project" value="TreeGrafter"/>
</dbReference>
<evidence type="ECO:0000313" key="5">
    <source>
        <dbReference type="Proteomes" id="UP000821656"/>
    </source>
</evidence>
<dbReference type="RefSeq" id="WP_173695933.1">
    <property type="nucleotide sequence ID" value="NZ_CP016090.1"/>
</dbReference>
<dbReference type="Gene3D" id="3.40.50.280">
    <property type="entry name" value="Cobalamin-binding domain"/>
    <property type="match status" value="1"/>
</dbReference>
<evidence type="ECO:0000256" key="2">
    <source>
        <dbReference type="ARBA" id="ARBA00023285"/>
    </source>
</evidence>
<evidence type="ECO:0000256" key="1">
    <source>
        <dbReference type="ARBA" id="ARBA00022723"/>
    </source>
</evidence>
<dbReference type="EMBL" id="JABSXK010000001">
    <property type="protein sequence ID" value="NRV08364.1"/>
    <property type="molecule type" value="Genomic_DNA"/>
</dbReference>
<evidence type="ECO:0000313" key="4">
    <source>
        <dbReference type="EMBL" id="NRV08364.1"/>
    </source>
</evidence>
<sequence>MMNWEAFEKALINYDKLEVNKILQHFLAKKNGIDFIDEYIVKSLTSIGEKWERGEVALSQIYMSSRICEEIAISILGEKNFPIKNAKPIAILTLEDYHTLGKKIVSAVVRSSGFDLIDYGSISGSEEIIKRVTEDRIKILMISVLMYPSALKIKKISQMLHEKDPSIKILVGGAPFLMDSTLWEEVGADKMGKSAADNIDIIEQWMKEDS</sequence>
<keyword evidence="1" id="KW-0479">Metal-binding</keyword>
<dbReference type="GO" id="GO:0046872">
    <property type="term" value="F:metal ion binding"/>
    <property type="evidence" value="ECO:0007669"/>
    <property type="project" value="UniProtKB-KW"/>
</dbReference>
<name>A0A9Q5D2V3_CLOBE</name>
<feature type="domain" description="B12-binding" evidence="3">
    <location>
        <begin position="85"/>
        <end position="210"/>
    </location>
</feature>
<dbReference type="GO" id="GO:0031419">
    <property type="term" value="F:cobalamin binding"/>
    <property type="evidence" value="ECO:0007669"/>
    <property type="project" value="InterPro"/>
</dbReference>
<dbReference type="AlphaFoldDB" id="A0A9Q5D2V3"/>
<dbReference type="Gene3D" id="1.10.1240.10">
    <property type="entry name" value="Methionine synthase domain"/>
    <property type="match status" value="1"/>
</dbReference>
<dbReference type="GO" id="GO:0008705">
    <property type="term" value="F:methionine synthase activity"/>
    <property type="evidence" value="ECO:0007669"/>
    <property type="project" value="TreeGrafter"/>
</dbReference>
<dbReference type="Pfam" id="PF02607">
    <property type="entry name" value="B12-binding_2"/>
    <property type="match status" value="1"/>
</dbReference>
<reference evidence="4" key="1">
    <citation type="submission" date="2020-05" db="EMBL/GenBank/DDBJ databases">
        <title>Genomic insights into acetone-butanol-ethanol (ABE) fermentation by sequencing solventogenic clostridia strains.</title>
        <authorList>
            <person name="Brown S."/>
        </authorList>
    </citation>
    <scope>NUCLEOTIDE SEQUENCE</scope>
    <source>
        <strain evidence="4">DJ126</strain>
    </source>
</reference>
<dbReference type="Proteomes" id="UP000821656">
    <property type="component" value="Unassembled WGS sequence"/>
</dbReference>
<keyword evidence="2" id="KW-0170">Cobalt</keyword>
<comment type="caution">
    <text evidence="4">The sequence shown here is derived from an EMBL/GenBank/DDBJ whole genome shotgun (WGS) entry which is preliminary data.</text>
</comment>
<dbReference type="SUPFAM" id="SSF52242">
    <property type="entry name" value="Cobalamin (vitamin B12)-binding domain"/>
    <property type="match status" value="1"/>
</dbReference>
<dbReference type="InterPro" id="IPR036594">
    <property type="entry name" value="Meth_synthase_dom"/>
</dbReference>
<dbReference type="SUPFAM" id="SSF47644">
    <property type="entry name" value="Methionine synthase domain"/>
    <property type="match status" value="1"/>
</dbReference>
<dbReference type="InterPro" id="IPR050554">
    <property type="entry name" value="Met_Synthase/Corrinoid"/>
</dbReference>
<dbReference type="InterPro" id="IPR006158">
    <property type="entry name" value="Cobalamin-bd"/>
</dbReference>
<gene>
    <name evidence="4" type="ORF">DFH45_001327</name>
</gene>
<dbReference type="GO" id="GO:0050667">
    <property type="term" value="P:homocysteine metabolic process"/>
    <property type="evidence" value="ECO:0007669"/>
    <property type="project" value="TreeGrafter"/>
</dbReference>
<protein>
    <submittedName>
        <fullName evidence="4">Methanogenic corrinoid protein MtbC1</fullName>
    </submittedName>
</protein>
<dbReference type="PROSITE" id="PS51332">
    <property type="entry name" value="B12_BINDING"/>
    <property type="match status" value="1"/>
</dbReference>
<organism evidence="4 5">
    <name type="scientific">Clostridium beijerinckii</name>
    <name type="common">Clostridium MP</name>
    <dbReference type="NCBI Taxonomy" id="1520"/>
    <lineage>
        <taxon>Bacteria</taxon>
        <taxon>Bacillati</taxon>
        <taxon>Bacillota</taxon>
        <taxon>Clostridia</taxon>
        <taxon>Eubacteriales</taxon>
        <taxon>Clostridiaceae</taxon>
        <taxon>Clostridium</taxon>
    </lineage>
</organism>
<dbReference type="InterPro" id="IPR003759">
    <property type="entry name" value="Cbl-bd_cap"/>
</dbReference>
<dbReference type="InterPro" id="IPR036724">
    <property type="entry name" value="Cobalamin-bd_sf"/>
</dbReference>
<dbReference type="GO" id="GO:0005829">
    <property type="term" value="C:cytosol"/>
    <property type="evidence" value="ECO:0007669"/>
    <property type="project" value="TreeGrafter"/>
</dbReference>
<dbReference type="PANTHER" id="PTHR45833:SF1">
    <property type="entry name" value="METHIONINE SYNTHASE"/>
    <property type="match status" value="1"/>
</dbReference>
<proteinExistence type="predicted"/>
<evidence type="ECO:0000259" key="3">
    <source>
        <dbReference type="PROSITE" id="PS51332"/>
    </source>
</evidence>
<accession>A0A9Q5D2V3</accession>
<dbReference type="SMART" id="SM01018">
    <property type="entry name" value="B12-binding_2"/>
    <property type="match status" value="1"/>
</dbReference>
<dbReference type="PANTHER" id="PTHR45833">
    <property type="entry name" value="METHIONINE SYNTHASE"/>
    <property type="match status" value="1"/>
</dbReference>
<dbReference type="Pfam" id="PF02310">
    <property type="entry name" value="B12-binding"/>
    <property type="match status" value="1"/>
</dbReference>